<dbReference type="SUPFAM" id="SSF46785">
    <property type="entry name" value="Winged helix' DNA-binding domain"/>
    <property type="match status" value="1"/>
</dbReference>
<dbReference type="Pfam" id="PF09339">
    <property type="entry name" value="HTH_IclR"/>
    <property type="match status" value="1"/>
</dbReference>
<proteinExistence type="predicted"/>
<evidence type="ECO:0000259" key="5">
    <source>
        <dbReference type="PROSITE" id="PS51078"/>
    </source>
</evidence>
<sequence>MTADSVKSAARAIEILEHFRVSRQPQSMTALAEALGYPVSSATGLLKTLVAGGYLNYDRVARVYFPTTKVTGLGDWIPSSLFGTGEVIHAMDDLHAETGEGIFIGSRNDVHLQYIRTRASTHALRFHTDEGSTRPITRSVAGLVLLASTPPGKLATYVRRANLATTDPTEHTTLADVTDTIEKIQAAGYGYAEDLPFPGGASLAMQLPVTVQGQPVVLGMGGVAERFRREFPRYLDALRRAVASVPAGP</sequence>
<dbReference type="PROSITE" id="PS51078">
    <property type="entry name" value="ICLR_ED"/>
    <property type="match status" value="1"/>
</dbReference>
<evidence type="ECO:0000313" key="7">
    <source>
        <dbReference type="Proteomes" id="UP001361570"/>
    </source>
</evidence>
<dbReference type="EMBL" id="JBAPLU010000032">
    <property type="protein sequence ID" value="MEI4274036.1"/>
    <property type="molecule type" value="Genomic_DNA"/>
</dbReference>
<dbReference type="RefSeq" id="WP_336406152.1">
    <property type="nucleotide sequence ID" value="NZ_JBAPLU010000032.1"/>
</dbReference>
<keyword evidence="3" id="KW-0804">Transcription</keyword>
<feature type="domain" description="IclR-ED" evidence="5">
    <location>
        <begin position="69"/>
        <end position="249"/>
    </location>
</feature>
<dbReference type="Gene3D" id="1.10.10.10">
    <property type="entry name" value="Winged helix-like DNA-binding domain superfamily/Winged helix DNA-binding domain"/>
    <property type="match status" value="1"/>
</dbReference>
<evidence type="ECO:0000256" key="1">
    <source>
        <dbReference type="ARBA" id="ARBA00023015"/>
    </source>
</evidence>
<dbReference type="PANTHER" id="PTHR30136">
    <property type="entry name" value="HELIX-TURN-HELIX TRANSCRIPTIONAL REGULATOR, ICLR FAMILY"/>
    <property type="match status" value="1"/>
</dbReference>
<feature type="domain" description="HTH iclR-type" evidence="4">
    <location>
        <begin position="6"/>
        <end position="68"/>
    </location>
</feature>
<keyword evidence="1" id="KW-0805">Transcription regulation</keyword>
<dbReference type="PROSITE" id="PS51077">
    <property type="entry name" value="HTH_ICLR"/>
    <property type="match status" value="1"/>
</dbReference>
<dbReference type="Proteomes" id="UP001361570">
    <property type="component" value="Unassembled WGS sequence"/>
</dbReference>
<dbReference type="InterPro" id="IPR029016">
    <property type="entry name" value="GAF-like_dom_sf"/>
</dbReference>
<reference evidence="6 7" key="1">
    <citation type="submission" date="2024-03" db="EMBL/GenBank/DDBJ databases">
        <title>Draft genome sequence of Klenkia sp. LSe6-5.</title>
        <authorList>
            <person name="Duangmal K."/>
            <person name="Chantavorakit T."/>
        </authorList>
    </citation>
    <scope>NUCLEOTIDE SEQUENCE [LARGE SCALE GENOMIC DNA]</scope>
    <source>
        <strain evidence="6 7">LSe6-5</strain>
    </source>
</reference>
<dbReference type="InterPro" id="IPR014757">
    <property type="entry name" value="Tscrpt_reg_IclR_C"/>
</dbReference>
<dbReference type="PANTHER" id="PTHR30136:SF35">
    <property type="entry name" value="HTH-TYPE TRANSCRIPTIONAL REGULATOR RV1719"/>
    <property type="match status" value="1"/>
</dbReference>
<comment type="caution">
    <text evidence="6">The sequence shown here is derived from an EMBL/GenBank/DDBJ whole genome shotgun (WGS) entry which is preliminary data.</text>
</comment>
<evidence type="ECO:0000256" key="3">
    <source>
        <dbReference type="ARBA" id="ARBA00023163"/>
    </source>
</evidence>
<dbReference type="Pfam" id="PF01614">
    <property type="entry name" value="IclR_C"/>
    <property type="match status" value="1"/>
</dbReference>
<accession>A0ABU8DZT9</accession>
<evidence type="ECO:0000313" key="6">
    <source>
        <dbReference type="EMBL" id="MEI4274036.1"/>
    </source>
</evidence>
<name>A0ABU8DZT9_9ACTN</name>
<dbReference type="InterPro" id="IPR036390">
    <property type="entry name" value="WH_DNA-bd_sf"/>
</dbReference>
<dbReference type="Gene3D" id="3.30.450.40">
    <property type="match status" value="1"/>
</dbReference>
<dbReference type="InterPro" id="IPR036388">
    <property type="entry name" value="WH-like_DNA-bd_sf"/>
</dbReference>
<gene>
    <name evidence="6" type="ORF">TEK04_20120</name>
</gene>
<keyword evidence="2" id="KW-0238">DNA-binding</keyword>
<evidence type="ECO:0000256" key="2">
    <source>
        <dbReference type="ARBA" id="ARBA00023125"/>
    </source>
</evidence>
<dbReference type="SUPFAM" id="SSF55781">
    <property type="entry name" value="GAF domain-like"/>
    <property type="match status" value="1"/>
</dbReference>
<dbReference type="InterPro" id="IPR050707">
    <property type="entry name" value="HTH_MetabolicPath_Reg"/>
</dbReference>
<evidence type="ECO:0000259" key="4">
    <source>
        <dbReference type="PROSITE" id="PS51077"/>
    </source>
</evidence>
<organism evidence="6 7">
    <name type="scientific">Klenkia sesuvii</name>
    <dbReference type="NCBI Taxonomy" id="3103137"/>
    <lineage>
        <taxon>Bacteria</taxon>
        <taxon>Bacillati</taxon>
        <taxon>Actinomycetota</taxon>
        <taxon>Actinomycetes</taxon>
        <taxon>Geodermatophilales</taxon>
        <taxon>Geodermatophilaceae</taxon>
        <taxon>Klenkia</taxon>
    </lineage>
</organism>
<protein>
    <submittedName>
        <fullName evidence="6">Helix-turn-helix domain-containing protein</fullName>
    </submittedName>
</protein>
<keyword evidence="7" id="KW-1185">Reference proteome</keyword>
<dbReference type="InterPro" id="IPR005471">
    <property type="entry name" value="Tscrpt_reg_IclR_N"/>
</dbReference>